<dbReference type="Pfam" id="PF12840">
    <property type="entry name" value="HTH_20"/>
    <property type="match status" value="1"/>
</dbReference>
<evidence type="ECO:0000256" key="3">
    <source>
        <dbReference type="ARBA" id="ARBA00023163"/>
    </source>
</evidence>
<dbReference type="InterPro" id="IPR011991">
    <property type="entry name" value="ArsR-like_HTH"/>
</dbReference>
<name>A0ABW3UE96_9BACL</name>
<keyword evidence="2" id="KW-0238">DNA-binding</keyword>
<dbReference type="PANTHER" id="PTHR33154">
    <property type="entry name" value="TRANSCRIPTIONAL REGULATOR, ARSR FAMILY"/>
    <property type="match status" value="1"/>
</dbReference>
<dbReference type="RefSeq" id="WP_345591191.1">
    <property type="nucleotide sequence ID" value="NZ_BAABJG010000027.1"/>
</dbReference>
<keyword evidence="1" id="KW-0805">Transcription regulation</keyword>
<evidence type="ECO:0000256" key="1">
    <source>
        <dbReference type="ARBA" id="ARBA00023015"/>
    </source>
</evidence>
<proteinExistence type="predicted"/>
<accession>A0ABW3UE96</accession>
<dbReference type="InterPro" id="IPR036388">
    <property type="entry name" value="WH-like_DNA-bd_sf"/>
</dbReference>
<sequence>MMIEQLQADDEKRARIFKALSEKKRIEIVRYLHTEPTRNSCGESGKAMGMDKSNVTYHLKIMNEAELIRVVRDGQNKKIYLVDDIFQMYLPGFLDSL</sequence>
<protein>
    <submittedName>
        <fullName evidence="5">ArsR/SmtB family transcription factor</fullName>
    </submittedName>
</protein>
<reference evidence="6" key="1">
    <citation type="journal article" date="2019" name="Int. J. Syst. Evol. Microbiol.">
        <title>The Global Catalogue of Microorganisms (GCM) 10K type strain sequencing project: providing services to taxonomists for standard genome sequencing and annotation.</title>
        <authorList>
            <consortium name="The Broad Institute Genomics Platform"/>
            <consortium name="The Broad Institute Genome Sequencing Center for Infectious Disease"/>
            <person name="Wu L."/>
            <person name="Ma J."/>
        </authorList>
    </citation>
    <scope>NUCLEOTIDE SEQUENCE [LARGE SCALE GENOMIC DNA]</scope>
    <source>
        <strain evidence="6">CCUG 53270</strain>
    </source>
</reference>
<evidence type="ECO:0000259" key="4">
    <source>
        <dbReference type="PROSITE" id="PS50987"/>
    </source>
</evidence>
<dbReference type="PRINTS" id="PR00778">
    <property type="entry name" value="HTHARSR"/>
</dbReference>
<organism evidence="5 6">
    <name type="scientific">Paenibacillus vulneris</name>
    <dbReference type="NCBI Taxonomy" id="1133364"/>
    <lineage>
        <taxon>Bacteria</taxon>
        <taxon>Bacillati</taxon>
        <taxon>Bacillota</taxon>
        <taxon>Bacilli</taxon>
        <taxon>Bacillales</taxon>
        <taxon>Paenibacillaceae</taxon>
        <taxon>Paenibacillus</taxon>
    </lineage>
</organism>
<gene>
    <name evidence="5" type="ORF">ACFQ4B_02075</name>
</gene>
<dbReference type="InterPro" id="IPR051081">
    <property type="entry name" value="HTH_MetalResp_TranReg"/>
</dbReference>
<dbReference type="EMBL" id="JBHTLU010000007">
    <property type="protein sequence ID" value="MFD1218894.1"/>
    <property type="molecule type" value="Genomic_DNA"/>
</dbReference>
<dbReference type="Proteomes" id="UP001597180">
    <property type="component" value="Unassembled WGS sequence"/>
</dbReference>
<dbReference type="PROSITE" id="PS50987">
    <property type="entry name" value="HTH_ARSR_2"/>
    <property type="match status" value="1"/>
</dbReference>
<keyword evidence="6" id="KW-1185">Reference proteome</keyword>
<evidence type="ECO:0000256" key="2">
    <source>
        <dbReference type="ARBA" id="ARBA00023125"/>
    </source>
</evidence>
<dbReference type="PANTHER" id="PTHR33154:SF33">
    <property type="entry name" value="TRANSCRIPTIONAL REPRESSOR SDPR"/>
    <property type="match status" value="1"/>
</dbReference>
<dbReference type="SMART" id="SM00418">
    <property type="entry name" value="HTH_ARSR"/>
    <property type="match status" value="1"/>
</dbReference>
<dbReference type="SUPFAM" id="SSF46785">
    <property type="entry name" value="Winged helix' DNA-binding domain"/>
    <property type="match status" value="1"/>
</dbReference>
<comment type="caution">
    <text evidence="5">The sequence shown here is derived from an EMBL/GenBank/DDBJ whole genome shotgun (WGS) entry which is preliminary data.</text>
</comment>
<evidence type="ECO:0000313" key="5">
    <source>
        <dbReference type="EMBL" id="MFD1218894.1"/>
    </source>
</evidence>
<evidence type="ECO:0000313" key="6">
    <source>
        <dbReference type="Proteomes" id="UP001597180"/>
    </source>
</evidence>
<dbReference type="CDD" id="cd00090">
    <property type="entry name" value="HTH_ARSR"/>
    <property type="match status" value="1"/>
</dbReference>
<feature type="domain" description="HTH arsR-type" evidence="4">
    <location>
        <begin position="6"/>
        <end position="97"/>
    </location>
</feature>
<dbReference type="Gene3D" id="1.10.10.10">
    <property type="entry name" value="Winged helix-like DNA-binding domain superfamily/Winged helix DNA-binding domain"/>
    <property type="match status" value="1"/>
</dbReference>
<dbReference type="InterPro" id="IPR001845">
    <property type="entry name" value="HTH_ArsR_DNA-bd_dom"/>
</dbReference>
<dbReference type="InterPro" id="IPR036390">
    <property type="entry name" value="WH_DNA-bd_sf"/>
</dbReference>
<keyword evidence="3" id="KW-0804">Transcription</keyword>